<dbReference type="EMBL" id="FWFK01000011">
    <property type="protein sequence ID" value="SLN74752.1"/>
    <property type="molecule type" value="Genomic_DNA"/>
</dbReference>
<dbReference type="AlphaFoldDB" id="A0A1X7AB34"/>
<protein>
    <submittedName>
        <fullName evidence="1">Uncharacterized protein</fullName>
    </submittedName>
</protein>
<name>A0A1X7AB34_9RHOB</name>
<dbReference type="RefSeq" id="WP_085793742.1">
    <property type="nucleotide sequence ID" value="NZ_FWFK01000011.1"/>
</dbReference>
<evidence type="ECO:0000313" key="2">
    <source>
        <dbReference type="Proteomes" id="UP000193570"/>
    </source>
</evidence>
<gene>
    <name evidence="1" type="ORF">ROJ8625_04095</name>
</gene>
<reference evidence="1 2" key="1">
    <citation type="submission" date="2017-03" db="EMBL/GenBank/DDBJ databases">
        <authorList>
            <person name="Afonso C.L."/>
            <person name="Miller P.J."/>
            <person name="Scott M.A."/>
            <person name="Spackman E."/>
            <person name="Goraichik I."/>
            <person name="Dimitrov K.M."/>
            <person name="Suarez D.L."/>
            <person name="Swayne D.E."/>
        </authorList>
    </citation>
    <scope>NUCLEOTIDE SEQUENCE [LARGE SCALE GENOMIC DNA]</scope>
    <source>
        <strain evidence="1 2">CECT 8625</strain>
    </source>
</reference>
<dbReference type="Proteomes" id="UP000193570">
    <property type="component" value="Unassembled WGS sequence"/>
</dbReference>
<proteinExistence type="predicted"/>
<accession>A0A1X7AB34</accession>
<sequence>MDNPDMALGVEFFGKAVQNMRQSKDAGRPIFEDREYVRIRFPADNKRELVAPAHEVHYVTHAKAQMTYAERFPAAYEAFKKDAEAELVTGTPLAEMTSLTEAKRAELRAQNVRTVEQLAGLPDSSMRKLGMGSRDLVEAAQAYLKRAEGTSEVAALKARIAELESAQAPVAPAVDQFDGMTDDDLRNMLGDAGVQADRRWGRKRLIEEIETLAKAKEDAA</sequence>
<organism evidence="1 2">
    <name type="scientific">Roseivivax jejudonensis</name>
    <dbReference type="NCBI Taxonomy" id="1529041"/>
    <lineage>
        <taxon>Bacteria</taxon>
        <taxon>Pseudomonadati</taxon>
        <taxon>Pseudomonadota</taxon>
        <taxon>Alphaproteobacteria</taxon>
        <taxon>Rhodobacterales</taxon>
        <taxon>Roseobacteraceae</taxon>
        <taxon>Roseivivax</taxon>
    </lineage>
</organism>
<dbReference type="OrthoDB" id="7223978at2"/>
<evidence type="ECO:0000313" key="1">
    <source>
        <dbReference type="EMBL" id="SLN74752.1"/>
    </source>
</evidence>
<keyword evidence="2" id="KW-1185">Reference proteome</keyword>